<comment type="caution">
    <text evidence="3">The sequence shown here is derived from an EMBL/GenBank/DDBJ whole genome shotgun (WGS) entry which is preliminary data.</text>
</comment>
<evidence type="ECO:0000256" key="1">
    <source>
        <dbReference type="SAM" id="MobiDB-lite"/>
    </source>
</evidence>
<dbReference type="RefSeq" id="WP_307597235.1">
    <property type="nucleotide sequence ID" value="NZ_CAXUQE020000001.1"/>
</dbReference>
<evidence type="ECO:0000256" key="2">
    <source>
        <dbReference type="SAM" id="Phobius"/>
    </source>
</evidence>
<proteinExistence type="predicted"/>
<evidence type="ECO:0000313" key="3">
    <source>
        <dbReference type="EMBL" id="MDP9975267.1"/>
    </source>
</evidence>
<keyword evidence="2" id="KW-0812">Transmembrane</keyword>
<name>A0AAW8EQY1_VARPD</name>
<organism evidence="3 4">
    <name type="scientific">Variovorax paradoxus</name>
    <dbReference type="NCBI Taxonomy" id="34073"/>
    <lineage>
        <taxon>Bacteria</taxon>
        <taxon>Pseudomonadati</taxon>
        <taxon>Pseudomonadota</taxon>
        <taxon>Betaproteobacteria</taxon>
        <taxon>Burkholderiales</taxon>
        <taxon>Comamonadaceae</taxon>
        <taxon>Variovorax</taxon>
    </lineage>
</organism>
<keyword evidence="2" id="KW-1133">Transmembrane helix</keyword>
<dbReference type="EMBL" id="JAUSRV010000026">
    <property type="protein sequence ID" value="MDP9975267.1"/>
    <property type="molecule type" value="Genomic_DNA"/>
</dbReference>
<evidence type="ECO:0000313" key="4">
    <source>
        <dbReference type="Proteomes" id="UP001224845"/>
    </source>
</evidence>
<dbReference type="Proteomes" id="UP001224845">
    <property type="component" value="Unassembled WGS sequence"/>
</dbReference>
<feature type="region of interest" description="Disordered" evidence="1">
    <location>
        <begin position="1"/>
        <end position="30"/>
    </location>
</feature>
<accession>A0AAW8EQY1</accession>
<feature type="transmembrane region" description="Helical" evidence="2">
    <location>
        <begin position="38"/>
        <end position="57"/>
    </location>
</feature>
<gene>
    <name evidence="3" type="ORF">J2W39_006556</name>
</gene>
<protein>
    <submittedName>
        <fullName evidence="3">Uncharacterized protein</fullName>
    </submittedName>
</protein>
<reference evidence="3" key="1">
    <citation type="submission" date="2023-07" db="EMBL/GenBank/DDBJ databases">
        <title>Sorghum-associated microbial communities from plants grown in Nebraska, USA.</title>
        <authorList>
            <person name="Schachtman D."/>
        </authorList>
    </citation>
    <scope>NUCLEOTIDE SEQUENCE</scope>
    <source>
        <strain evidence="3">DS3315</strain>
    </source>
</reference>
<sequence>MKPLRPRNSRLLPPSKWPKTGESKGASSRRPVSGVRSWLVAVAVLGALGFGHSAALWQGINFGTSSIDISGIGRLYRVALPSGVRRLEDVRQIEISIPRADDYVRAYFNNYLVINNDDTTGSPLFSNVWSGTSQDYWKPDIPAGQRINRNGLLIGRLSINAYLRRGWNHLIIELENGPKGYCVVGAEFFVNGKAISGIPPVLPESPSTALVFVSSRIDQRSDRSKASTATSLDAAMCARVMYQFFLD</sequence>
<keyword evidence="2" id="KW-0472">Membrane</keyword>
<dbReference type="AlphaFoldDB" id="A0AAW8EQY1"/>